<evidence type="ECO:0000256" key="7">
    <source>
        <dbReference type="ARBA" id="ARBA00023008"/>
    </source>
</evidence>
<dbReference type="RefSeq" id="WP_167935566.1">
    <property type="nucleotide sequence ID" value="NZ_JAAVJB010000363.1"/>
</dbReference>
<keyword evidence="5 11" id="KW-0732">Signal</keyword>
<dbReference type="Gene3D" id="2.60.40.1220">
    <property type="match status" value="1"/>
</dbReference>
<evidence type="ECO:0000256" key="1">
    <source>
        <dbReference type="ARBA" id="ARBA00004651"/>
    </source>
</evidence>
<feature type="transmembrane region" description="Helical" evidence="10">
    <location>
        <begin position="245"/>
        <end position="265"/>
    </location>
</feature>
<name>A0ABX1ATP3_9ACTN</name>
<keyword evidence="2" id="KW-1003">Cell membrane</keyword>
<feature type="domain" description="Copper resistance protein D" evidence="13">
    <location>
        <begin position="354"/>
        <end position="426"/>
    </location>
</feature>
<evidence type="ECO:0000313" key="14">
    <source>
        <dbReference type="EMBL" id="NJP69101.1"/>
    </source>
</evidence>
<dbReference type="Proteomes" id="UP000746503">
    <property type="component" value="Unassembled WGS sequence"/>
</dbReference>
<dbReference type="InterPro" id="IPR014756">
    <property type="entry name" value="Ig_E-set"/>
</dbReference>
<feature type="chain" id="PRO_5045853888" description="Copper transport protein" evidence="11">
    <location>
        <begin position="28"/>
        <end position="660"/>
    </location>
</feature>
<evidence type="ECO:0000259" key="12">
    <source>
        <dbReference type="Pfam" id="PF04234"/>
    </source>
</evidence>
<dbReference type="InterPro" id="IPR008457">
    <property type="entry name" value="Cu-R_CopD_dom"/>
</dbReference>
<evidence type="ECO:0000256" key="2">
    <source>
        <dbReference type="ARBA" id="ARBA00022475"/>
    </source>
</evidence>
<feature type="domain" description="CopC" evidence="12">
    <location>
        <begin position="39"/>
        <end position="137"/>
    </location>
</feature>
<evidence type="ECO:0000256" key="8">
    <source>
        <dbReference type="ARBA" id="ARBA00023136"/>
    </source>
</evidence>
<evidence type="ECO:0000256" key="10">
    <source>
        <dbReference type="SAM" id="Phobius"/>
    </source>
</evidence>
<evidence type="ECO:0000313" key="15">
    <source>
        <dbReference type="Proteomes" id="UP000746503"/>
    </source>
</evidence>
<sequence length="660" mass="67116">MDTPHLSRAPRLRAATAALLLAVTALAAVLLAAVPAAAHASLLGSDPEDGTVLDAAPGEVVLHFSEDVATSADSVRVLDPDGVAVDAGPPERRPADGAGVAYGVPLLPDIADGTYTVAWQVISTDSHPVAGAFTFSVGAPSETSVVVADGPAEDAAVALLYDTGRYAAYAGYLLLVGGAAFLLFCWPAADRRPAARRVTTVGWALTAGATLALLALRQPYITGGGLGDVVRLAGLTDVVDTRTGVALLARLAVLAVVAWFVVRLLRAPTTAAGGGAEADVPVRTAWGTRGLGALLALVLAATWSLAEHAASGPQTHIAVPADMLHMVAAAVWLGGLVTLLLLLHRGGAPAVPVAAVRRFSAAAMASVAVVAVTGVYQSWRQVGDWGQLASTGYGQLLVTKIALVALLLGVGWISRRWTARLADGTERPTAPGRPDGAAGTDDDGADAGPAPAPAAPGADPGAAVAAVSAATPADPVRAAQLARQQEALGRARRVKDRDADPVRSGLRRSVLVEAVIAALVLLATTALTSTPPARTVDEAADARPVAGGPVSLELPFDTGGENGAGTVLVDITPGATGDNELHVRTVDAAGEPLPAAELRVALTLPDERIGPLRPDALLVDIGHWTLPGVQLPRPGQWEISLTIRTSDIDQVTETDTFPIG</sequence>
<evidence type="ECO:0000256" key="6">
    <source>
        <dbReference type="ARBA" id="ARBA00022989"/>
    </source>
</evidence>
<dbReference type="InterPro" id="IPR007348">
    <property type="entry name" value="CopC_dom"/>
</dbReference>
<evidence type="ECO:0000256" key="3">
    <source>
        <dbReference type="ARBA" id="ARBA00022692"/>
    </source>
</evidence>
<feature type="transmembrane region" description="Helical" evidence="10">
    <location>
        <begin position="286"/>
        <end position="306"/>
    </location>
</feature>
<organism evidence="14 15">
    <name type="scientific">Streptomyces spiramenti</name>
    <dbReference type="NCBI Taxonomy" id="2720606"/>
    <lineage>
        <taxon>Bacteria</taxon>
        <taxon>Bacillati</taxon>
        <taxon>Actinomycetota</taxon>
        <taxon>Actinomycetes</taxon>
        <taxon>Kitasatosporales</taxon>
        <taxon>Streptomycetaceae</taxon>
        <taxon>Streptomyces</taxon>
    </lineage>
</organism>
<keyword evidence="4" id="KW-0479">Metal-binding</keyword>
<feature type="transmembrane region" description="Helical" evidence="10">
    <location>
        <begin position="355"/>
        <end position="376"/>
    </location>
</feature>
<comment type="caution">
    <text evidence="14">The sequence shown here is derived from an EMBL/GenBank/DDBJ whole genome shotgun (WGS) entry which is preliminary data.</text>
</comment>
<dbReference type="Pfam" id="PF04234">
    <property type="entry name" value="CopC"/>
    <property type="match status" value="1"/>
</dbReference>
<dbReference type="PANTHER" id="PTHR34820">
    <property type="entry name" value="INNER MEMBRANE PROTEIN YEBZ"/>
    <property type="match status" value="1"/>
</dbReference>
<comment type="subcellular location">
    <subcellularLocation>
        <location evidence="1">Cell membrane</location>
        <topology evidence="1">Multi-pass membrane protein</topology>
    </subcellularLocation>
</comment>
<feature type="transmembrane region" description="Helical" evidence="10">
    <location>
        <begin position="166"/>
        <end position="186"/>
    </location>
</feature>
<reference evidence="14 15" key="1">
    <citation type="submission" date="2020-03" db="EMBL/GenBank/DDBJ databases">
        <title>Draft genome of Streptomyces sp. ventii, isolated from the Axial Seamount in the Pacific Ocean, and resequencing of the two type strains Streptomyces lonarensis strain NCL 716 and Streptomyces bohaiensis strain 11A07.</title>
        <authorList>
            <person name="Loughran R.M."/>
            <person name="Pfannmuller K.M."/>
            <person name="Wasson B.J."/>
            <person name="Deadmond M.C."/>
            <person name="Paddock B.E."/>
            <person name="Koyack M.J."/>
            <person name="Gallegos D.A."/>
            <person name="Mitchell E.A."/>
            <person name="Ushijima B."/>
            <person name="Saw J.H."/>
            <person name="Mcphail K.L."/>
            <person name="Videau P."/>
        </authorList>
    </citation>
    <scope>NUCLEOTIDE SEQUENCE [LARGE SCALE GENOMIC DNA]</scope>
    <source>
        <strain evidence="15">5675061</strain>
    </source>
</reference>
<evidence type="ECO:0000256" key="5">
    <source>
        <dbReference type="ARBA" id="ARBA00022729"/>
    </source>
</evidence>
<feature type="signal peptide" evidence="11">
    <location>
        <begin position="1"/>
        <end position="27"/>
    </location>
</feature>
<feature type="compositionally biased region" description="Low complexity" evidence="9">
    <location>
        <begin position="428"/>
        <end position="439"/>
    </location>
</feature>
<dbReference type="SUPFAM" id="SSF81296">
    <property type="entry name" value="E set domains"/>
    <property type="match status" value="1"/>
</dbReference>
<dbReference type="InterPro" id="IPR032694">
    <property type="entry name" value="CopC/D"/>
</dbReference>
<protein>
    <recommendedName>
        <fullName evidence="16">Copper transport protein</fullName>
    </recommendedName>
</protein>
<dbReference type="EMBL" id="JAAVJB010000363">
    <property type="protein sequence ID" value="NJP69101.1"/>
    <property type="molecule type" value="Genomic_DNA"/>
</dbReference>
<feature type="transmembrane region" description="Helical" evidence="10">
    <location>
        <begin position="326"/>
        <end position="343"/>
    </location>
</feature>
<feature type="transmembrane region" description="Helical" evidence="10">
    <location>
        <begin position="396"/>
        <end position="413"/>
    </location>
</feature>
<keyword evidence="15" id="KW-1185">Reference proteome</keyword>
<gene>
    <name evidence="14" type="ORF">HCJ92_23160</name>
</gene>
<feature type="compositionally biased region" description="Low complexity" evidence="9">
    <location>
        <begin position="455"/>
        <end position="466"/>
    </location>
</feature>
<keyword evidence="7" id="KW-0186">Copper</keyword>
<keyword evidence="8 10" id="KW-0472">Membrane</keyword>
<dbReference type="Pfam" id="PF05425">
    <property type="entry name" value="CopD"/>
    <property type="match status" value="1"/>
</dbReference>
<feature type="transmembrane region" description="Helical" evidence="10">
    <location>
        <begin position="198"/>
        <end position="216"/>
    </location>
</feature>
<evidence type="ECO:0000256" key="4">
    <source>
        <dbReference type="ARBA" id="ARBA00022723"/>
    </source>
</evidence>
<feature type="region of interest" description="Disordered" evidence="9">
    <location>
        <begin position="424"/>
        <end position="466"/>
    </location>
</feature>
<keyword evidence="3 10" id="KW-0812">Transmembrane</keyword>
<evidence type="ECO:0000259" key="13">
    <source>
        <dbReference type="Pfam" id="PF05425"/>
    </source>
</evidence>
<dbReference type="InterPro" id="IPR014755">
    <property type="entry name" value="Cu-Rt/internalin_Ig-like"/>
</dbReference>
<evidence type="ECO:0008006" key="16">
    <source>
        <dbReference type="Google" id="ProtNLM"/>
    </source>
</evidence>
<accession>A0ABX1ATP3</accession>
<evidence type="ECO:0000256" key="9">
    <source>
        <dbReference type="SAM" id="MobiDB-lite"/>
    </source>
</evidence>
<proteinExistence type="predicted"/>
<dbReference type="PANTHER" id="PTHR34820:SF4">
    <property type="entry name" value="INNER MEMBRANE PROTEIN YEBZ"/>
    <property type="match status" value="1"/>
</dbReference>
<evidence type="ECO:0000256" key="11">
    <source>
        <dbReference type="SAM" id="SignalP"/>
    </source>
</evidence>
<keyword evidence="6 10" id="KW-1133">Transmembrane helix</keyword>